<keyword evidence="1" id="KW-1133">Transmembrane helix</keyword>
<evidence type="ECO:0000313" key="2">
    <source>
        <dbReference type="EMBL" id="KAL3656746.1"/>
    </source>
</evidence>
<dbReference type="EMBL" id="JBIMZQ010000074">
    <property type="protein sequence ID" value="KAL3656746.1"/>
    <property type="molecule type" value="Genomic_DNA"/>
</dbReference>
<keyword evidence="1" id="KW-0472">Membrane</keyword>
<organism evidence="2 3">
    <name type="scientific">Phytophthora oleae</name>
    <dbReference type="NCBI Taxonomy" id="2107226"/>
    <lineage>
        <taxon>Eukaryota</taxon>
        <taxon>Sar</taxon>
        <taxon>Stramenopiles</taxon>
        <taxon>Oomycota</taxon>
        <taxon>Peronosporomycetes</taxon>
        <taxon>Peronosporales</taxon>
        <taxon>Peronosporaceae</taxon>
        <taxon>Phytophthora</taxon>
    </lineage>
</organism>
<reference evidence="2 3" key="1">
    <citation type="submission" date="2024-09" db="EMBL/GenBank/DDBJ databases">
        <title>Genome sequencing and assembly of Phytophthora oleae, isolate VK10A, causative agent of rot of olive drupes.</title>
        <authorList>
            <person name="Conti Taguali S."/>
            <person name="Riolo M."/>
            <person name="La Spada F."/>
            <person name="Cacciola S.O."/>
            <person name="Dionisio G."/>
        </authorList>
    </citation>
    <scope>NUCLEOTIDE SEQUENCE [LARGE SCALE GENOMIC DNA]</scope>
    <source>
        <strain evidence="2 3">VK10A</strain>
    </source>
</reference>
<comment type="caution">
    <text evidence="2">The sequence shown here is derived from an EMBL/GenBank/DDBJ whole genome shotgun (WGS) entry which is preliminary data.</text>
</comment>
<feature type="transmembrane region" description="Helical" evidence="1">
    <location>
        <begin position="430"/>
        <end position="452"/>
    </location>
</feature>
<evidence type="ECO:0000256" key="1">
    <source>
        <dbReference type="SAM" id="Phobius"/>
    </source>
</evidence>
<gene>
    <name evidence="2" type="ORF">V7S43_018305</name>
</gene>
<keyword evidence="1" id="KW-0812">Transmembrane</keyword>
<feature type="transmembrane region" description="Helical" evidence="1">
    <location>
        <begin position="176"/>
        <end position="198"/>
    </location>
</feature>
<feature type="transmembrane region" description="Helical" evidence="1">
    <location>
        <begin position="20"/>
        <end position="40"/>
    </location>
</feature>
<evidence type="ECO:0000313" key="3">
    <source>
        <dbReference type="Proteomes" id="UP001632037"/>
    </source>
</evidence>
<feature type="transmembrane region" description="Helical" evidence="1">
    <location>
        <begin position="52"/>
        <end position="77"/>
    </location>
</feature>
<feature type="transmembrane region" description="Helical" evidence="1">
    <location>
        <begin position="119"/>
        <end position="136"/>
    </location>
</feature>
<keyword evidence="3" id="KW-1185">Reference proteome</keyword>
<proteinExistence type="predicted"/>
<name>A0ABD3ERD3_9STRA</name>
<protein>
    <submittedName>
        <fullName evidence="2">Uncharacterized protein</fullName>
    </submittedName>
</protein>
<feature type="transmembrane region" description="Helical" evidence="1">
    <location>
        <begin position="83"/>
        <end position="104"/>
    </location>
</feature>
<feature type="transmembrane region" description="Helical" evidence="1">
    <location>
        <begin position="391"/>
        <end position="410"/>
    </location>
</feature>
<accession>A0ABD3ERD3</accession>
<dbReference type="AlphaFoldDB" id="A0ABD3ERD3"/>
<sequence length="504" mass="56583">MLLVELIPLRPPEEGWKANWTLWVRVFVSSIFVGGGIVFLSRAIISEARISILRAVGITIVSAVLYTGLGVLLAATWKFPVPFGMVLMVCPFVSIIMSQILVSIDPKELRTNKKLQKQLIGHFIGTSAQSLLVVAYPTFNAVFLHLSEVEQAVFMLVLPVIKFITKQTIAKVATHLQDFIGVLIVFSVDVFNVLYVAICMQTARSSLTTMLIMSSDVLHVVFALRNIYYHTNHVQQQFSNERDSSNYIDKVVKNVGNFNPRTNPYAGPIRLFMPYKLLLSNSSAEFLLNLDRKWNHTTPCRQEATEAELPAVRRAIGPSNQLIPKEITPQTESRAPNQVNSGSRQVSIVPALINSQRSTRRSVGGGSKFERCLTEELQVLFHCEYVMMSEYIECILFLVYAGYLAALYRLPTAAYYPFTRSLMPAKLNSTLIQLVIYGVLEFLSFVGLHVLLKNRLGYSPLYQLAFVLETHAALVQSLLFLWVLFIVQLTLVHAGVDFNVPFGK</sequence>
<feature type="transmembrane region" description="Helical" evidence="1">
    <location>
        <begin position="473"/>
        <end position="496"/>
    </location>
</feature>
<dbReference type="Proteomes" id="UP001632037">
    <property type="component" value="Unassembled WGS sequence"/>
</dbReference>